<gene>
    <name evidence="6" type="ORF">D9619_008852</name>
</gene>
<dbReference type="InterPro" id="IPR001547">
    <property type="entry name" value="Glyco_hydro_5"/>
</dbReference>
<dbReference type="GO" id="GO:0005576">
    <property type="term" value="C:extracellular region"/>
    <property type="evidence" value="ECO:0007669"/>
    <property type="project" value="TreeGrafter"/>
</dbReference>
<evidence type="ECO:0000313" key="7">
    <source>
        <dbReference type="Proteomes" id="UP000567179"/>
    </source>
</evidence>
<dbReference type="Pfam" id="PF00150">
    <property type="entry name" value="Cellulase"/>
    <property type="match status" value="1"/>
</dbReference>
<dbReference type="SUPFAM" id="SSF51445">
    <property type="entry name" value="(Trans)glycosidases"/>
    <property type="match status" value="1"/>
</dbReference>
<evidence type="ECO:0000313" key="6">
    <source>
        <dbReference type="EMBL" id="KAF5319708.1"/>
    </source>
</evidence>
<keyword evidence="3 4" id="KW-0326">Glycosidase</keyword>
<sequence length="475" mass="54910">MSLLKISGTKIVDEAGKEVVLRGAGLGGWMNMENFISGYPGTEFQIRYALAQAIGEEKSEFFFDKFLEYFFQDEDAAFFKSLGLNCIRLPFNYRHFEDDMNPRVLKTAGFKHLDRVIDLCAKHGIYTILDLHTAPGGQNTDWHADHGSHLANFWSHKDFQDRVVWLWSELAKHYKDNKWIAGYNPLNEPTDSQHTRVVHFYDRVYEAIRAVDTDHAIFFDGNTFASDFSHFGDAHKRWANTAYSIHDYSSFGFPSAPQEYVGNDEQKRRLTRSYEKKREWMDERGLCVWNGEWGPVYARKQYEGEATDSINRVRYHVLKDQLDIYSKDNLSWSIWLYKDIGFQGMVHVSLDTPYMKLFSDFLAKKHRLAVDAWGADDSAVRHIYAPLIQHVIDEVPEKYRDLYPSPVWTLSGRVGRLSRNILVSEFLVQEWADHFIGKSEAEIDEIASSFAYKNCLKREELNAILTANAAAVAGK</sequence>
<dbReference type="GO" id="GO:0009251">
    <property type="term" value="P:glucan catabolic process"/>
    <property type="evidence" value="ECO:0007669"/>
    <property type="project" value="TreeGrafter"/>
</dbReference>
<name>A0A8H5F1C7_9AGAR</name>
<accession>A0A8H5F1C7</accession>
<comment type="caution">
    <text evidence="6">The sequence shown here is derived from an EMBL/GenBank/DDBJ whole genome shotgun (WGS) entry which is preliminary data.</text>
</comment>
<dbReference type="OrthoDB" id="1887033at2759"/>
<evidence type="ECO:0000256" key="3">
    <source>
        <dbReference type="ARBA" id="ARBA00023295"/>
    </source>
</evidence>
<evidence type="ECO:0000259" key="5">
    <source>
        <dbReference type="Pfam" id="PF00150"/>
    </source>
</evidence>
<reference evidence="6 7" key="1">
    <citation type="journal article" date="2020" name="ISME J.">
        <title>Uncovering the hidden diversity of litter-decomposition mechanisms in mushroom-forming fungi.</title>
        <authorList>
            <person name="Floudas D."/>
            <person name="Bentzer J."/>
            <person name="Ahren D."/>
            <person name="Johansson T."/>
            <person name="Persson P."/>
            <person name="Tunlid A."/>
        </authorList>
    </citation>
    <scope>NUCLEOTIDE SEQUENCE [LARGE SCALE GENOMIC DNA]</scope>
    <source>
        <strain evidence="6 7">CBS 101986</strain>
    </source>
</reference>
<dbReference type="GO" id="GO:0008422">
    <property type="term" value="F:beta-glucosidase activity"/>
    <property type="evidence" value="ECO:0007669"/>
    <property type="project" value="TreeGrafter"/>
</dbReference>
<feature type="domain" description="Glycoside hydrolase family 5" evidence="5">
    <location>
        <begin position="73"/>
        <end position="338"/>
    </location>
</feature>
<dbReference type="GO" id="GO:0009986">
    <property type="term" value="C:cell surface"/>
    <property type="evidence" value="ECO:0007669"/>
    <property type="project" value="TreeGrafter"/>
</dbReference>
<dbReference type="Proteomes" id="UP000567179">
    <property type="component" value="Unassembled WGS sequence"/>
</dbReference>
<dbReference type="Gene3D" id="3.20.20.80">
    <property type="entry name" value="Glycosidases"/>
    <property type="match status" value="1"/>
</dbReference>
<dbReference type="PANTHER" id="PTHR31297:SF13">
    <property type="entry name" value="PUTATIVE-RELATED"/>
    <property type="match status" value="1"/>
</dbReference>
<dbReference type="InterPro" id="IPR050386">
    <property type="entry name" value="Glycosyl_hydrolase_5"/>
</dbReference>
<dbReference type="AlphaFoldDB" id="A0A8H5F1C7"/>
<evidence type="ECO:0000256" key="2">
    <source>
        <dbReference type="ARBA" id="ARBA00022801"/>
    </source>
</evidence>
<dbReference type="PANTHER" id="PTHR31297">
    <property type="entry name" value="GLUCAN ENDO-1,6-BETA-GLUCOSIDASE B"/>
    <property type="match status" value="1"/>
</dbReference>
<proteinExistence type="inferred from homology"/>
<keyword evidence="2 4" id="KW-0378">Hydrolase</keyword>
<organism evidence="6 7">
    <name type="scientific">Psilocybe cf. subviscida</name>
    <dbReference type="NCBI Taxonomy" id="2480587"/>
    <lineage>
        <taxon>Eukaryota</taxon>
        <taxon>Fungi</taxon>
        <taxon>Dikarya</taxon>
        <taxon>Basidiomycota</taxon>
        <taxon>Agaricomycotina</taxon>
        <taxon>Agaricomycetes</taxon>
        <taxon>Agaricomycetidae</taxon>
        <taxon>Agaricales</taxon>
        <taxon>Agaricineae</taxon>
        <taxon>Strophariaceae</taxon>
        <taxon>Psilocybe</taxon>
    </lineage>
</organism>
<dbReference type="InterPro" id="IPR017853">
    <property type="entry name" value="GH"/>
</dbReference>
<protein>
    <recommendedName>
        <fullName evidence="5">Glycoside hydrolase family 5 domain-containing protein</fullName>
    </recommendedName>
</protein>
<dbReference type="EMBL" id="JAACJJ010000029">
    <property type="protein sequence ID" value="KAF5319708.1"/>
    <property type="molecule type" value="Genomic_DNA"/>
</dbReference>
<dbReference type="FunFam" id="3.20.20.80:FF:000130">
    <property type="entry name" value="Endoglucanase C"/>
    <property type="match status" value="1"/>
</dbReference>
<keyword evidence="7" id="KW-1185">Reference proteome</keyword>
<comment type="similarity">
    <text evidence="1 4">Belongs to the glycosyl hydrolase 5 (cellulase A) family.</text>
</comment>
<evidence type="ECO:0000256" key="4">
    <source>
        <dbReference type="RuleBase" id="RU361153"/>
    </source>
</evidence>
<evidence type="ECO:0000256" key="1">
    <source>
        <dbReference type="ARBA" id="ARBA00005641"/>
    </source>
</evidence>